<gene>
    <name evidence="2" type="ORF">EDD68_10354</name>
</gene>
<accession>A0A4R3N856</accession>
<protein>
    <submittedName>
        <fullName evidence="2">YqfQ-like protein</fullName>
    </submittedName>
</protein>
<feature type="compositionally biased region" description="Acidic residues" evidence="1">
    <location>
        <begin position="168"/>
        <end position="184"/>
    </location>
</feature>
<keyword evidence="3" id="KW-1185">Reference proteome</keyword>
<evidence type="ECO:0000313" key="3">
    <source>
        <dbReference type="Proteomes" id="UP000294650"/>
    </source>
</evidence>
<dbReference type="EMBL" id="SMAN01000003">
    <property type="protein sequence ID" value="TCT25501.1"/>
    <property type="molecule type" value="Genomic_DNA"/>
</dbReference>
<evidence type="ECO:0000256" key="1">
    <source>
        <dbReference type="SAM" id="MobiDB-lite"/>
    </source>
</evidence>
<dbReference type="AlphaFoldDB" id="A0A4R3N856"/>
<dbReference type="InterPro" id="IPR025571">
    <property type="entry name" value="YqfQ"/>
</dbReference>
<feature type="compositionally biased region" description="Gly residues" evidence="1">
    <location>
        <begin position="10"/>
        <end position="22"/>
    </location>
</feature>
<sequence length="220" mass="23862">MPPNMMGQGPMMGGANRGGGGFLNIFKRNPGPRGGPPFMSGPGQGGTGPFGYPYQGGRQGNLIQRLFQGLGSNPSRFTGGMPGQMPGGMATGGMGGTNTLNNIQQVLKLAQQAVPMIRQYGPMVKNLPAMFKMLKALNEADDLESEENGKIEEDDQNKADEHQKQLEDEPVVEEKDYEYEEDELEKYLASIEVPDDGEKTRPTRPSRRRGNGASTPKLFI</sequence>
<feature type="region of interest" description="Disordered" evidence="1">
    <location>
        <begin position="142"/>
        <end position="220"/>
    </location>
</feature>
<evidence type="ECO:0000313" key="2">
    <source>
        <dbReference type="EMBL" id="TCT25501.1"/>
    </source>
</evidence>
<dbReference type="RefSeq" id="WP_132370936.1">
    <property type="nucleotide sequence ID" value="NZ_SMAN01000003.1"/>
</dbReference>
<dbReference type="Pfam" id="PF14181">
    <property type="entry name" value="YqfQ"/>
    <property type="match status" value="1"/>
</dbReference>
<feature type="region of interest" description="Disordered" evidence="1">
    <location>
        <begin position="1"/>
        <end position="50"/>
    </location>
</feature>
<feature type="compositionally biased region" description="Basic and acidic residues" evidence="1">
    <location>
        <begin position="147"/>
        <end position="167"/>
    </location>
</feature>
<dbReference type="OrthoDB" id="2860117at2"/>
<proteinExistence type="predicted"/>
<dbReference type="Proteomes" id="UP000294650">
    <property type="component" value="Unassembled WGS sequence"/>
</dbReference>
<reference evidence="2 3" key="1">
    <citation type="submission" date="2019-03" db="EMBL/GenBank/DDBJ databases">
        <title>Genomic Encyclopedia of Type Strains, Phase IV (KMG-IV): sequencing the most valuable type-strain genomes for metagenomic binning, comparative biology and taxonomic classification.</title>
        <authorList>
            <person name="Goeker M."/>
        </authorList>
    </citation>
    <scope>NUCLEOTIDE SEQUENCE [LARGE SCALE GENOMIC DNA]</scope>
    <source>
        <strain evidence="2 3">DSM 25894</strain>
    </source>
</reference>
<name>A0A4R3N856_9BACI</name>
<organism evidence="2 3">
    <name type="scientific">Melghiribacillus thermohalophilus</name>
    <dbReference type="NCBI Taxonomy" id="1324956"/>
    <lineage>
        <taxon>Bacteria</taxon>
        <taxon>Bacillati</taxon>
        <taxon>Bacillota</taxon>
        <taxon>Bacilli</taxon>
        <taxon>Bacillales</taxon>
        <taxon>Bacillaceae</taxon>
        <taxon>Melghiribacillus</taxon>
    </lineage>
</organism>
<comment type="caution">
    <text evidence="2">The sequence shown here is derived from an EMBL/GenBank/DDBJ whole genome shotgun (WGS) entry which is preliminary data.</text>
</comment>